<dbReference type="CDD" id="cd05123">
    <property type="entry name" value="STKc_AGC"/>
    <property type="match status" value="1"/>
</dbReference>
<accession>A0A7S3IZ13</accession>
<keyword evidence="5" id="KW-0067">ATP-binding</keyword>
<dbReference type="PANTHER" id="PTHR24351">
    <property type="entry name" value="RIBOSOMAL PROTEIN S6 KINASE"/>
    <property type="match status" value="1"/>
</dbReference>
<dbReference type="InterPro" id="IPR008271">
    <property type="entry name" value="Ser/Thr_kinase_AS"/>
</dbReference>
<dbReference type="PROSITE" id="PS00108">
    <property type="entry name" value="PROTEIN_KINASE_ST"/>
    <property type="match status" value="1"/>
</dbReference>
<dbReference type="Pfam" id="PF00069">
    <property type="entry name" value="Pkinase"/>
    <property type="match status" value="1"/>
</dbReference>
<evidence type="ECO:0000256" key="4">
    <source>
        <dbReference type="ARBA" id="ARBA00022777"/>
    </source>
</evidence>
<dbReference type="SMART" id="SM00220">
    <property type="entry name" value="S_TKc"/>
    <property type="match status" value="1"/>
</dbReference>
<protein>
    <recommendedName>
        <fullName evidence="6">Protein kinase domain-containing protein</fullName>
    </recommendedName>
</protein>
<keyword evidence="1" id="KW-0723">Serine/threonine-protein kinase</keyword>
<evidence type="ECO:0000256" key="1">
    <source>
        <dbReference type="ARBA" id="ARBA00022527"/>
    </source>
</evidence>
<evidence type="ECO:0000256" key="5">
    <source>
        <dbReference type="ARBA" id="ARBA00022840"/>
    </source>
</evidence>
<keyword evidence="4" id="KW-0418">Kinase</keyword>
<dbReference type="PROSITE" id="PS50011">
    <property type="entry name" value="PROTEIN_KINASE_DOM"/>
    <property type="match status" value="1"/>
</dbReference>
<dbReference type="SUPFAM" id="SSF56112">
    <property type="entry name" value="Protein kinase-like (PK-like)"/>
    <property type="match status" value="1"/>
</dbReference>
<evidence type="ECO:0000256" key="2">
    <source>
        <dbReference type="ARBA" id="ARBA00022679"/>
    </source>
</evidence>
<dbReference type="EMBL" id="HBIH01040124">
    <property type="protein sequence ID" value="CAE0335530.1"/>
    <property type="molecule type" value="Transcribed_RNA"/>
</dbReference>
<dbReference type="InterPro" id="IPR000719">
    <property type="entry name" value="Prot_kinase_dom"/>
</dbReference>
<keyword evidence="3" id="KW-0547">Nucleotide-binding</keyword>
<dbReference type="Gene3D" id="3.30.200.20">
    <property type="entry name" value="Phosphorylase Kinase, domain 1"/>
    <property type="match status" value="1"/>
</dbReference>
<evidence type="ECO:0000313" key="7">
    <source>
        <dbReference type="EMBL" id="CAE0335530.1"/>
    </source>
</evidence>
<feature type="domain" description="Protein kinase" evidence="6">
    <location>
        <begin position="1"/>
        <end position="169"/>
    </location>
</feature>
<dbReference type="GO" id="GO:0004674">
    <property type="term" value="F:protein serine/threonine kinase activity"/>
    <property type="evidence" value="ECO:0007669"/>
    <property type="project" value="UniProtKB-KW"/>
</dbReference>
<keyword evidence="2" id="KW-0808">Transferase</keyword>
<gene>
    <name evidence="7" type="ORF">SINC0208_LOCUS16169</name>
</gene>
<dbReference type="GO" id="GO:0005524">
    <property type="term" value="F:ATP binding"/>
    <property type="evidence" value="ECO:0007669"/>
    <property type="project" value="UniProtKB-KW"/>
</dbReference>
<dbReference type="InterPro" id="IPR045270">
    <property type="entry name" value="STKc_AGC"/>
</dbReference>
<proteinExistence type="predicted"/>
<dbReference type="InterPro" id="IPR011009">
    <property type="entry name" value="Kinase-like_dom_sf"/>
</dbReference>
<evidence type="ECO:0000259" key="6">
    <source>
        <dbReference type="PROSITE" id="PS50011"/>
    </source>
</evidence>
<evidence type="ECO:0000256" key="3">
    <source>
        <dbReference type="ARBA" id="ARBA00022741"/>
    </source>
</evidence>
<dbReference type="FunFam" id="1.10.510.10:FF:000551">
    <property type="entry name" value="Non-specific serine/threonine protein kinase"/>
    <property type="match status" value="1"/>
</dbReference>
<dbReference type="Gene3D" id="1.10.510.10">
    <property type="entry name" value="Transferase(Phosphotransferase) domain 1"/>
    <property type="match status" value="1"/>
</dbReference>
<reference evidence="7" key="1">
    <citation type="submission" date="2021-01" db="EMBL/GenBank/DDBJ databases">
        <authorList>
            <person name="Corre E."/>
            <person name="Pelletier E."/>
            <person name="Niang G."/>
            <person name="Scheremetjew M."/>
            <person name="Finn R."/>
            <person name="Kale V."/>
            <person name="Holt S."/>
            <person name="Cochrane G."/>
            <person name="Meng A."/>
            <person name="Brown T."/>
            <person name="Cohen L."/>
        </authorList>
    </citation>
    <scope>NUCLEOTIDE SEQUENCE</scope>
    <source>
        <strain evidence="7">S3</strain>
    </source>
</reference>
<dbReference type="AlphaFoldDB" id="A0A7S3IZ13"/>
<organism evidence="7">
    <name type="scientific">Strombidium inclinatum</name>
    <dbReference type="NCBI Taxonomy" id="197538"/>
    <lineage>
        <taxon>Eukaryota</taxon>
        <taxon>Sar</taxon>
        <taxon>Alveolata</taxon>
        <taxon>Ciliophora</taxon>
        <taxon>Intramacronucleata</taxon>
        <taxon>Spirotrichea</taxon>
        <taxon>Oligotrichia</taxon>
        <taxon>Strombidiidae</taxon>
        <taxon>Strombidium</taxon>
    </lineage>
</organism>
<sequence>MKTLKKDLILRQGQKMNTEAEREILEKVDNPFIIKLHYAFQSPEKLYFVMDFVNGGEMFYLLRSSDRFTEIRVKFYAAEILLALECLHNMNIVYRDLKPENLLLDAEGHIRLTDFGLSKILKKRETCFSFCGTPEYLAPEIITGEGYNQDIDFWAFVSSFIFNLLVVKL</sequence>
<name>A0A7S3IZ13_9SPIT</name>